<gene>
    <name evidence="2" type="ORF">GSCOC_T00001652001</name>
</gene>
<evidence type="ECO:0000313" key="3">
    <source>
        <dbReference type="Proteomes" id="UP000295252"/>
    </source>
</evidence>
<protein>
    <submittedName>
        <fullName evidence="2">Uncharacterized protein</fullName>
    </submittedName>
</protein>
<evidence type="ECO:0000256" key="1">
    <source>
        <dbReference type="SAM" id="Phobius"/>
    </source>
</evidence>
<keyword evidence="1" id="KW-0472">Membrane</keyword>
<dbReference type="EMBL" id="HG739445">
    <property type="protein sequence ID" value="CDP19149.1"/>
    <property type="molecule type" value="Genomic_DNA"/>
</dbReference>
<keyword evidence="1" id="KW-0812">Transmembrane</keyword>
<keyword evidence="1" id="KW-1133">Transmembrane helix</keyword>
<sequence length="61" mass="7440">MKYDRIGFGSFFSFFFLFPIFWDLLNLSHRFHLIAAVFCVWNEEFSWFLPKLMVATVMHLK</sequence>
<keyword evidence="3" id="KW-1185">Reference proteome</keyword>
<organism evidence="2 3">
    <name type="scientific">Coffea canephora</name>
    <name type="common">Robusta coffee</name>
    <dbReference type="NCBI Taxonomy" id="49390"/>
    <lineage>
        <taxon>Eukaryota</taxon>
        <taxon>Viridiplantae</taxon>
        <taxon>Streptophyta</taxon>
        <taxon>Embryophyta</taxon>
        <taxon>Tracheophyta</taxon>
        <taxon>Spermatophyta</taxon>
        <taxon>Magnoliopsida</taxon>
        <taxon>eudicotyledons</taxon>
        <taxon>Gunneridae</taxon>
        <taxon>Pentapetalae</taxon>
        <taxon>asterids</taxon>
        <taxon>lamiids</taxon>
        <taxon>Gentianales</taxon>
        <taxon>Rubiaceae</taxon>
        <taxon>Ixoroideae</taxon>
        <taxon>Gardenieae complex</taxon>
        <taxon>Bertiereae - Coffeeae clade</taxon>
        <taxon>Coffeeae</taxon>
        <taxon>Coffea</taxon>
    </lineage>
</organism>
<accession>A0A068VF07</accession>
<feature type="transmembrane region" description="Helical" evidence="1">
    <location>
        <begin position="6"/>
        <end position="25"/>
    </location>
</feature>
<dbReference type="Proteomes" id="UP000295252">
    <property type="component" value="Chromosome V"/>
</dbReference>
<dbReference type="Gramene" id="CDP19149">
    <property type="protein sequence ID" value="CDP19149"/>
    <property type="gene ID" value="GSCOC_T00001652001"/>
</dbReference>
<name>A0A068VF07_COFCA</name>
<reference evidence="3" key="1">
    <citation type="journal article" date="2014" name="Science">
        <title>The coffee genome provides insight into the convergent evolution of caffeine biosynthesis.</title>
        <authorList>
            <person name="Denoeud F."/>
            <person name="Carretero-Paulet L."/>
            <person name="Dereeper A."/>
            <person name="Droc G."/>
            <person name="Guyot R."/>
            <person name="Pietrella M."/>
            <person name="Zheng C."/>
            <person name="Alberti A."/>
            <person name="Anthony F."/>
            <person name="Aprea G."/>
            <person name="Aury J.M."/>
            <person name="Bento P."/>
            <person name="Bernard M."/>
            <person name="Bocs S."/>
            <person name="Campa C."/>
            <person name="Cenci A."/>
            <person name="Combes M.C."/>
            <person name="Crouzillat D."/>
            <person name="Da Silva C."/>
            <person name="Daddiego L."/>
            <person name="De Bellis F."/>
            <person name="Dussert S."/>
            <person name="Garsmeur O."/>
            <person name="Gayraud T."/>
            <person name="Guignon V."/>
            <person name="Jahn K."/>
            <person name="Jamilloux V."/>
            <person name="Joet T."/>
            <person name="Labadie K."/>
            <person name="Lan T."/>
            <person name="Leclercq J."/>
            <person name="Lepelley M."/>
            <person name="Leroy T."/>
            <person name="Li L.T."/>
            <person name="Librado P."/>
            <person name="Lopez L."/>
            <person name="Munoz A."/>
            <person name="Noel B."/>
            <person name="Pallavicini A."/>
            <person name="Perrotta G."/>
            <person name="Poncet V."/>
            <person name="Pot D."/>
            <person name="Priyono X."/>
            <person name="Rigoreau M."/>
            <person name="Rouard M."/>
            <person name="Rozas J."/>
            <person name="Tranchant-Dubreuil C."/>
            <person name="VanBuren R."/>
            <person name="Zhang Q."/>
            <person name="Andrade A.C."/>
            <person name="Argout X."/>
            <person name="Bertrand B."/>
            <person name="de Kochko A."/>
            <person name="Graziosi G."/>
            <person name="Henry R.J."/>
            <person name="Jayarama X."/>
            <person name="Ming R."/>
            <person name="Nagai C."/>
            <person name="Rounsley S."/>
            <person name="Sankoff D."/>
            <person name="Giuliano G."/>
            <person name="Albert V.A."/>
            <person name="Wincker P."/>
            <person name="Lashermes P."/>
        </authorList>
    </citation>
    <scope>NUCLEOTIDE SEQUENCE [LARGE SCALE GENOMIC DNA]</scope>
    <source>
        <strain evidence="3">cv. DH200-94</strain>
    </source>
</reference>
<evidence type="ECO:0000313" key="2">
    <source>
        <dbReference type="EMBL" id="CDP19149.1"/>
    </source>
</evidence>
<proteinExistence type="predicted"/>
<dbReference type="AlphaFoldDB" id="A0A068VF07"/>
<dbReference type="InParanoid" id="A0A068VF07"/>